<proteinExistence type="predicted"/>
<feature type="region of interest" description="Disordered" evidence="3">
    <location>
        <begin position="155"/>
        <end position="179"/>
    </location>
</feature>
<gene>
    <name evidence="5" type="primary">Mapk12</name>
    <name evidence="5" type="ORF">N1851_017187</name>
</gene>
<dbReference type="AlphaFoldDB" id="A0AA47MQJ7"/>
<sequence>MNPFLPPSDPRLWAGAAGGRGDDRLRGDALVPSPGVDIWSVGCIMAEMLLGKPLFKGNDHLDQLKEIMKVTGTPAADFVVKLQSQDAKNYIRNLPTIPKKDLHTIFSKASTNAVCVLERMLLLDPEARVGAADALAMPFFGEFRDPEEETEALPYDHSMDNTDLPVDQWKPSRVEREVM</sequence>
<evidence type="ECO:0000313" key="5">
    <source>
        <dbReference type="EMBL" id="KAK0144439.1"/>
    </source>
</evidence>
<dbReference type="Pfam" id="PF00069">
    <property type="entry name" value="Pkinase"/>
    <property type="match status" value="1"/>
</dbReference>
<feature type="domain" description="Protein kinase" evidence="4">
    <location>
        <begin position="1"/>
        <end position="140"/>
    </location>
</feature>
<dbReference type="Proteomes" id="UP001174136">
    <property type="component" value="Unassembled WGS sequence"/>
</dbReference>
<evidence type="ECO:0000256" key="3">
    <source>
        <dbReference type="SAM" id="MobiDB-lite"/>
    </source>
</evidence>
<keyword evidence="2" id="KW-0067">ATP-binding</keyword>
<dbReference type="GO" id="GO:0004672">
    <property type="term" value="F:protein kinase activity"/>
    <property type="evidence" value="ECO:0007669"/>
    <property type="project" value="InterPro"/>
</dbReference>
<organism evidence="5 6">
    <name type="scientific">Merluccius polli</name>
    <name type="common">Benguela hake</name>
    <name type="synonym">Merluccius cadenati</name>
    <dbReference type="NCBI Taxonomy" id="89951"/>
    <lineage>
        <taxon>Eukaryota</taxon>
        <taxon>Metazoa</taxon>
        <taxon>Chordata</taxon>
        <taxon>Craniata</taxon>
        <taxon>Vertebrata</taxon>
        <taxon>Euteleostomi</taxon>
        <taxon>Actinopterygii</taxon>
        <taxon>Neopterygii</taxon>
        <taxon>Teleostei</taxon>
        <taxon>Neoteleostei</taxon>
        <taxon>Acanthomorphata</taxon>
        <taxon>Zeiogadaria</taxon>
        <taxon>Gadariae</taxon>
        <taxon>Gadiformes</taxon>
        <taxon>Gadoidei</taxon>
        <taxon>Merlucciidae</taxon>
        <taxon>Merluccius</taxon>
    </lineage>
</organism>
<dbReference type="InterPro" id="IPR050117">
    <property type="entry name" value="MAPK"/>
</dbReference>
<dbReference type="PANTHER" id="PTHR24055">
    <property type="entry name" value="MITOGEN-ACTIVATED PROTEIN KINASE"/>
    <property type="match status" value="1"/>
</dbReference>
<dbReference type="Gene3D" id="1.10.510.10">
    <property type="entry name" value="Transferase(Phosphotransferase) domain 1"/>
    <property type="match status" value="1"/>
</dbReference>
<evidence type="ECO:0000256" key="2">
    <source>
        <dbReference type="ARBA" id="ARBA00022840"/>
    </source>
</evidence>
<comment type="caution">
    <text evidence="5">The sequence shown here is derived from an EMBL/GenBank/DDBJ whole genome shotgun (WGS) entry which is preliminary data.</text>
</comment>
<dbReference type="InterPro" id="IPR011009">
    <property type="entry name" value="Kinase-like_dom_sf"/>
</dbReference>
<evidence type="ECO:0000259" key="4">
    <source>
        <dbReference type="PROSITE" id="PS50011"/>
    </source>
</evidence>
<dbReference type="EMBL" id="JAOPHQ010003134">
    <property type="protein sequence ID" value="KAK0144439.1"/>
    <property type="molecule type" value="Genomic_DNA"/>
</dbReference>
<keyword evidence="5" id="KW-0418">Kinase</keyword>
<keyword evidence="5" id="KW-0808">Transferase</keyword>
<reference evidence="5" key="1">
    <citation type="journal article" date="2023" name="Front. Mar. Sci.">
        <title>A new Merluccius polli reference genome to investigate the effects of global change in West African waters.</title>
        <authorList>
            <person name="Mateo J.L."/>
            <person name="Blanco-Fernandez C."/>
            <person name="Garcia-Vazquez E."/>
            <person name="Machado-Schiaffino G."/>
        </authorList>
    </citation>
    <scope>NUCLEOTIDE SEQUENCE</scope>
    <source>
        <strain evidence="5">C29</strain>
        <tissue evidence="5">Fin</tissue>
    </source>
</reference>
<keyword evidence="6" id="KW-1185">Reference proteome</keyword>
<accession>A0AA47MQJ7</accession>
<keyword evidence="1" id="KW-0547">Nucleotide-binding</keyword>
<evidence type="ECO:0000256" key="1">
    <source>
        <dbReference type="ARBA" id="ARBA00022741"/>
    </source>
</evidence>
<protein>
    <submittedName>
        <fullName evidence="5">Mitogen-activated protein kinase 12</fullName>
    </submittedName>
</protein>
<evidence type="ECO:0000313" key="6">
    <source>
        <dbReference type="Proteomes" id="UP001174136"/>
    </source>
</evidence>
<dbReference type="SUPFAM" id="SSF56112">
    <property type="entry name" value="Protein kinase-like (PK-like)"/>
    <property type="match status" value="1"/>
</dbReference>
<dbReference type="GO" id="GO:0005524">
    <property type="term" value="F:ATP binding"/>
    <property type="evidence" value="ECO:0007669"/>
    <property type="project" value="UniProtKB-KW"/>
</dbReference>
<dbReference type="Gene3D" id="3.30.200.20">
    <property type="entry name" value="Phosphorylase Kinase, domain 1"/>
    <property type="match status" value="1"/>
</dbReference>
<dbReference type="InterPro" id="IPR000719">
    <property type="entry name" value="Prot_kinase_dom"/>
</dbReference>
<name>A0AA47MQJ7_MERPO</name>
<feature type="compositionally biased region" description="Basic and acidic residues" evidence="3">
    <location>
        <begin position="170"/>
        <end position="179"/>
    </location>
</feature>
<dbReference type="PROSITE" id="PS50011">
    <property type="entry name" value="PROTEIN_KINASE_DOM"/>
    <property type="match status" value="1"/>
</dbReference>